<dbReference type="Gene3D" id="2.40.50.100">
    <property type="match status" value="1"/>
</dbReference>
<keyword evidence="1" id="KW-0813">Transport</keyword>
<dbReference type="SMART" id="SM00382">
    <property type="entry name" value="AAA"/>
    <property type="match status" value="1"/>
</dbReference>
<dbReference type="Pfam" id="PF08402">
    <property type="entry name" value="TOBE_2"/>
    <property type="match status" value="1"/>
</dbReference>
<dbReference type="Pfam" id="PF00005">
    <property type="entry name" value="ABC_tran"/>
    <property type="match status" value="1"/>
</dbReference>
<feature type="domain" description="ABC transporter" evidence="4">
    <location>
        <begin position="6"/>
        <end position="241"/>
    </location>
</feature>
<keyword evidence="2" id="KW-0547">Nucleotide-binding</keyword>
<dbReference type="eggNOG" id="COG3842">
    <property type="taxonomic scope" value="Bacteria"/>
</dbReference>
<dbReference type="GO" id="GO:0016887">
    <property type="term" value="F:ATP hydrolysis activity"/>
    <property type="evidence" value="ECO:0007669"/>
    <property type="project" value="InterPro"/>
</dbReference>
<sequence>MEAVNIRLQHISKTFIHKVKGEVAAVNDVNLEIKPGELLTLLGPSGCGKTTTLRMVAGFETPDAGRVYIGNEDVTDFMANRRNIGFVFQNYALFPHLSIFENVAYGLKVKEMTKAEIVPTVSDVLKMVGLKGYEHQFPNQLSGGEQQRVALARAIVIKPKVLLFDEPLSNLDAKLRVYTRSEIRRLQKALHITAVYVTHDQEEAMAISDRIVVMNQGRIEQIGAAEELYFAPETEFVAKFIGKINTLPARVNTVENDVMSLNIFDHTYQLQDASAQVHPDTNLNVFVRPEFIKLHQPDQGHFRGVIRERTFLGEKVEYVVDIQGQQINVTSYDPLEHETFALDQGVGIQLDPRNIKILQPGEVEK</sequence>
<reference evidence="5" key="1">
    <citation type="journal article" date="2015" name="PeerJ">
        <title>First genomic representation of candidate bacterial phylum KSB3 points to enhanced environmental sensing as a trigger of wastewater bulking.</title>
        <authorList>
            <person name="Sekiguchi Y."/>
            <person name="Ohashi A."/>
            <person name="Parks D.H."/>
            <person name="Yamauchi T."/>
            <person name="Tyson G.W."/>
            <person name="Hugenholtz P."/>
        </authorList>
    </citation>
    <scope>NUCLEOTIDE SEQUENCE [LARGE SCALE GENOMIC DNA]</scope>
</reference>
<accession>A0A0S6WAE9</accession>
<name>A0A0S6WAE9_VECG1</name>
<dbReference type="SUPFAM" id="SSF50331">
    <property type="entry name" value="MOP-like"/>
    <property type="match status" value="1"/>
</dbReference>
<proteinExistence type="predicted"/>
<protein>
    <submittedName>
        <fullName evidence="5">ABC transporter, ATP-binding protein</fullName>
    </submittedName>
</protein>
<keyword evidence="6" id="KW-1185">Reference proteome</keyword>
<dbReference type="Proteomes" id="UP000030661">
    <property type="component" value="Unassembled WGS sequence"/>
</dbReference>
<dbReference type="GO" id="GO:0140359">
    <property type="term" value="F:ABC-type transporter activity"/>
    <property type="evidence" value="ECO:0007669"/>
    <property type="project" value="UniProtKB-ARBA"/>
</dbReference>
<dbReference type="InterPro" id="IPR027417">
    <property type="entry name" value="P-loop_NTPase"/>
</dbReference>
<evidence type="ECO:0000256" key="2">
    <source>
        <dbReference type="ARBA" id="ARBA00022741"/>
    </source>
</evidence>
<dbReference type="SUPFAM" id="SSF52540">
    <property type="entry name" value="P-loop containing nucleoside triphosphate hydrolases"/>
    <property type="match status" value="1"/>
</dbReference>
<gene>
    <name evidence="5" type="ORF">U27_02074</name>
</gene>
<dbReference type="InterPro" id="IPR008995">
    <property type="entry name" value="Mo/tungstate-bd_C_term_dom"/>
</dbReference>
<evidence type="ECO:0000313" key="5">
    <source>
        <dbReference type="EMBL" id="GAK55242.1"/>
    </source>
</evidence>
<dbReference type="PANTHER" id="PTHR42781">
    <property type="entry name" value="SPERMIDINE/PUTRESCINE IMPORT ATP-BINDING PROTEIN POTA"/>
    <property type="match status" value="1"/>
</dbReference>
<dbReference type="PANTHER" id="PTHR42781:SF4">
    <property type="entry name" value="SPERMIDINE_PUTRESCINE IMPORT ATP-BINDING PROTEIN POTA"/>
    <property type="match status" value="1"/>
</dbReference>
<dbReference type="PROSITE" id="PS50893">
    <property type="entry name" value="ABC_TRANSPORTER_2"/>
    <property type="match status" value="1"/>
</dbReference>
<evidence type="ECO:0000256" key="3">
    <source>
        <dbReference type="ARBA" id="ARBA00022840"/>
    </source>
</evidence>
<dbReference type="EMBL" id="DF820463">
    <property type="protein sequence ID" value="GAK55242.1"/>
    <property type="molecule type" value="Genomic_DNA"/>
</dbReference>
<dbReference type="FunFam" id="3.40.50.300:FF:000042">
    <property type="entry name" value="Maltose/maltodextrin ABC transporter, ATP-binding protein"/>
    <property type="match status" value="1"/>
</dbReference>
<evidence type="ECO:0000259" key="4">
    <source>
        <dbReference type="PROSITE" id="PS50893"/>
    </source>
</evidence>
<evidence type="ECO:0000313" key="6">
    <source>
        <dbReference type="Proteomes" id="UP000030661"/>
    </source>
</evidence>
<dbReference type="InterPro" id="IPR050093">
    <property type="entry name" value="ABC_SmlMolc_Importer"/>
</dbReference>
<dbReference type="STRING" id="1499967.U27_02074"/>
<evidence type="ECO:0000256" key="1">
    <source>
        <dbReference type="ARBA" id="ARBA00022448"/>
    </source>
</evidence>
<dbReference type="InterPro" id="IPR013611">
    <property type="entry name" value="Transp-assoc_OB_typ2"/>
</dbReference>
<organism evidence="5">
    <name type="scientific">Vecturithrix granuli</name>
    <dbReference type="NCBI Taxonomy" id="1499967"/>
    <lineage>
        <taxon>Bacteria</taxon>
        <taxon>Candidatus Moduliflexota</taxon>
        <taxon>Candidatus Vecturitrichia</taxon>
        <taxon>Candidatus Vecturitrichales</taxon>
        <taxon>Candidatus Vecturitrichaceae</taxon>
        <taxon>Candidatus Vecturithrix</taxon>
    </lineage>
</organism>
<dbReference type="GO" id="GO:0043190">
    <property type="term" value="C:ATP-binding cassette (ABC) transporter complex"/>
    <property type="evidence" value="ECO:0007669"/>
    <property type="project" value="InterPro"/>
</dbReference>
<dbReference type="InterPro" id="IPR003593">
    <property type="entry name" value="AAA+_ATPase"/>
</dbReference>
<dbReference type="HOGENOM" id="CLU_000604_1_1_0"/>
<dbReference type="Gene3D" id="3.40.50.300">
    <property type="entry name" value="P-loop containing nucleotide triphosphate hydrolases"/>
    <property type="match status" value="1"/>
</dbReference>
<dbReference type="GO" id="GO:0005524">
    <property type="term" value="F:ATP binding"/>
    <property type="evidence" value="ECO:0007669"/>
    <property type="project" value="UniProtKB-KW"/>
</dbReference>
<dbReference type="AlphaFoldDB" id="A0A0S6WAE9"/>
<dbReference type="PROSITE" id="PS00211">
    <property type="entry name" value="ABC_TRANSPORTER_1"/>
    <property type="match status" value="1"/>
</dbReference>
<keyword evidence="3 5" id="KW-0067">ATP-binding</keyword>
<dbReference type="InterPro" id="IPR017871">
    <property type="entry name" value="ABC_transporter-like_CS"/>
</dbReference>
<dbReference type="InterPro" id="IPR003439">
    <property type="entry name" value="ABC_transporter-like_ATP-bd"/>
</dbReference>